<sequence length="271" mass="28707">MALGRSCSAQSADLSQPRAPSSPYRPTASHGTPPAPPSSMSVKLCLPRATALGTSGRGARGLCVAPSPTQRTTRSARRAGSKSEGPHKGRLTQRTKAFDGDYFDWASPEPSETSASAASGELIHIFTQDLEVVTIGQNRKQLLGVEDFETGAPPSLGGPMPTVEEQGLCIGATFGIKAFNAVDPTRQISVLGFCRCVHTLGWHVNKAVLTKGGVVTMKNHKVSMESMGESLTMSIQVPYLFGVPQEWDAISEAINSGGGFIDSVSKKWLLH</sequence>
<accession>A0A7S3FM64</accession>
<dbReference type="PANTHER" id="PTHR36739">
    <property type="entry name" value="D-TAGATOSE-1,6-BISPHOSPHATE ALDOLASE SUBUNIT"/>
    <property type="match status" value="1"/>
</dbReference>
<gene>
    <name evidence="3" type="ORF">CROS1456_LOCUS1172</name>
</gene>
<name>A0A7S3FM64_9CHLO</name>
<dbReference type="AlphaFoldDB" id="A0A7S3FM64"/>
<evidence type="ECO:0000313" key="3">
    <source>
        <dbReference type="EMBL" id="CAE0188104.1"/>
    </source>
</evidence>
<organism evidence="3">
    <name type="scientific">Chloropicon roscoffensis</name>
    <dbReference type="NCBI Taxonomy" id="1461544"/>
    <lineage>
        <taxon>Eukaryota</taxon>
        <taxon>Viridiplantae</taxon>
        <taxon>Chlorophyta</taxon>
        <taxon>Chloropicophyceae</taxon>
        <taxon>Chloropicales</taxon>
        <taxon>Chloropicaceae</taxon>
        <taxon>Chloropicon</taxon>
    </lineage>
</organism>
<feature type="domain" description="DUF7811" evidence="2">
    <location>
        <begin position="160"/>
        <end position="270"/>
    </location>
</feature>
<feature type="region of interest" description="Disordered" evidence="1">
    <location>
        <begin position="1"/>
        <end position="94"/>
    </location>
</feature>
<dbReference type="EMBL" id="HBHZ01001486">
    <property type="protein sequence ID" value="CAE0188104.1"/>
    <property type="molecule type" value="Transcribed_RNA"/>
</dbReference>
<proteinExistence type="predicted"/>
<dbReference type="InterPro" id="IPR056713">
    <property type="entry name" value="DUF7811"/>
</dbReference>
<evidence type="ECO:0000256" key="1">
    <source>
        <dbReference type="SAM" id="MobiDB-lite"/>
    </source>
</evidence>
<evidence type="ECO:0000259" key="2">
    <source>
        <dbReference type="Pfam" id="PF25103"/>
    </source>
</evidence>
<dbReference type="PANTHER" id="PTHR36739:SF1">
    <property type="entry name" value="D-TAGATOSE-1,6-BISPHOSPHATE ALDOLASE SUBUNIT"/>
    <property type="match status" value="1"/>
</dbReference>
<protein>
    <recommendedName>
        <fullName evidence="2">DUF7811 domain-containing protein</fullName>
    </recommendedName>
</protein>
<reference evidence="3" key="1">
    <citation type="submission" date="2021-01" db="EMBL/GenBank/DDBJ databases">
        <authorList>
            <person name="Corre E."/>
            <person name="Pelletier E."/>
            <person name="Niang G."/>
            <person name="Scheremetjew M."/>
            <person name="Finn R."/>
            <person name="Kale V."/>
            <person name="Holt S."/>
            <person name="Cochrane G."/>
            <person name="Meng A."/>
            <person name="Brown T."/>
            <person name="Cohen L."/>
        </authorList>
    </citation>
    <scope>NUCLEOTIDE SEQUENCE</scope>
    <source>
        <strain evidence="3">RCC1871</strain>
    </source>
</reference>
<dbReference type="Pfam" id="PF25103">
    <property type="entry name" value="DUF7811"/>
    <property type="match status" value="1"/>
</dbReference>